<keyword evidence="8 12" id="KW-1133">Transmembrane helix</keyword>
<evidence type="ECO:0000256" key="12">
    <source>
        <dbReference type="SAM" id="Phobius"/>
    </source>
</evidence>
<evidence type="ECO:0000256" key="8">
    <source>
        <dbReference type="ARBA" id="ARBA00022989"/>
    </source>
</evidence>
<feature type="transmembrane region" description="Helical" evidence="12">
    <location>
        <begin position="6"/>
        <end position="26"/>
    </location>
</feature>
<evidence type="ECO:0000256" key="1">
    <source>
        <dbReference type="ARBA" id="ARBA00004651"/>
    </source>
</evidence>
<dbReference type="InterPro" id="IPR050083">
    <property type="entry name" value="HtpX_protease"/>
</dbReference>
<comment type="cofactor">
    <cofactor evidence="11">
        <name>Zn(2+)</name>
        <dbReference type="ChEBI" id="CHEBI:29105"/>
    </cofactor>
    <text evidence="11">Binds 1 zinc ion per subunit.</text>
</comment>
<sequence length="263" mass="29317">MLVLGGILTVLAVVACIFVILLGMSLSEFGQGVLVGILAPALAFFAIRWFYWSAITNAVEVTPAQFPEVYTIYHDLAQQMGFRPDAAGKGITRLPRLYIKNGNGVMNAYASKCQVSRGYVVIHSDLVDVGYTYQDWEFVRFVLAHELGHIKCGHVDLWRSMIRPVATALRLQASVIRAQEYTADRVALYYAPAGGKGMIHLYCGKHLGHRVNMDEYFASVHAHKDGFWIKVANFLSDHAVGFRRMAALHEAETKGWDVHGKML</sequence>
<reference evidence="14 15" key="1">
    <citation type="submission" date="2009-01" db="EMBL/GenBank/DDBJ databases">
        <authorList>
            <person name="Fulton L."/>
            <person name="Clifton S."/>
            <person name="Chinwalla A.T."/>
            <person name="Mitreva M."/>
            <person name="Sodergren E."/>
            <person name="Weinstock G."/>
            <person name="Clifton S."/>
            <person name="Dooling D.J."/>
            <person name="Fulton B."/>
            <person name="Minx P."/>
            <person name="Pepin K.H."/>
            <person name="Johnson M."/>
            <person name="Bhonagiri V."/>
            <person name="Nash W.E."/>
            <person name="Mardis E.R."/>
            <person name="Wilson R.K."/>
        </authorList>
    </citation>
    <scope>NUCLEOTIDE SEQUENCE [LARGE SCALE GENOMIC DNA]</scope>
    <source>
        <strain evidence="14 15">ATCC 33806</strain>
    </source>
</reference>
<evidence type="ECO:0000256" key="7">
    <source>
        <dbReference type="ARBA" id="ARBA00022833"/>
    </source>
</evidence>
<feature type="transmembrane region" description="Helical" evidence="12">
    <location>
        <begin position="33"/>
        <end position="52"/>
    </location>
</feature>
<dbReference type="Gene3D" id="3.30.2010.10">
    <property type="entry name" value="Metalloproteases ('zincins'), catalytic domain"/>
    <property type="match status" value="1"/>
</dbReference>
<dbReference type="GO" id="GO:0046872">
    <property type="term" value="F:metal ion binding"/>
    <property type="evidence" value="ECO:0007669"/>
    <property type="project" value="UniProtKB-KW"/>
</dbReference>
<accession>C0E076</accession>
<keyword evidence="2" id="KW-1003">Cell membrane</keyword>
<proteinExistence type="inferred from homology"/>
<dbReference type="PANTHER" id="PTHR43221">
    <property type="entry name" value="PROTEASE HTPX"/>
    <property type="match status" value="1"/>
</dbReference>
<dbReference type="EC" id="3.4.24.-" evidence="14"/>
<evidence type="ECO:0000256" key="9">
    <source>
        <dbReference type="ARBA" id="ARBA00023049"/>
    </source>
</evidence>
<keyword evidence="10 12" id="KW-0472">Membrane</keyword>
<comment type="subcellular location">
    <subcellularLocation>
        <location evidence="1">Cell membrane</location>
        <topology evidence="1">Multi-pass membrane protein</topology>
    </subcellularLocation>
</comment>
<protein>
    <submittedName>
        <fullName evidence="14">Peptidase, M48 family</fullName>
        <ecNumber evidence="14">3.4.24.-</ecNumber>
    </submittedName>
</protein>
<dbReference type="CDD" id="cd07325">
    <property type="entry name" value="M48_Ste24p_like"/>
    <property type="match status" value="1"/>
</dbReference>
<dbReference type="AlphaFoldDB" id="C0E076"/>
<keyword evidence="3 11" id="KW-0645">Protease</keyword>
<evidence type="ECO:0000256" key="5">
    <source>
        <dbReference type="ARBA" id="ARBA00022723"/>
    </source>
</evidence>
<evidence type="ECO:0000256" key="10">
    <source>
        <dbReference type="ARBA" id="ARBA00023136"/>
    </source>
</evidence>
<keyword evidence="9 11" id="KW-0482">Metalloprotease</keyword>
<evidence type="ECO:0000256" key="2">
    <source>
        <dbReference type="ARBA" id="ARBA00022475"/>
    </source>
</evidence>
<comment type="similarity">
    <text evidence="11">Belongs to the peptidase M48 family.</text>
</comment>
<evidence type="ECO:0000313" key="14">
    <source>
        <dbReference type="EMBL" id="EEG27967.1"/>
    </source>
</evidence>
<dbReference type="Proteomes" id="UP000006247">
    <property type="component" value="Unassembled WGS sequence"/>
</dbReference>
<dbReference type="GO" id="GO:0004222">
    <property type="term" value="F:metalloendopeptidase activity"/>
    <property type="evidence" value="ECO:0007669"/>
    <property type="project" value="InterPro"/>
</dbReference>
<dbReference type="PANTHER" id="PTHR43221:SF1">
    <property type="entry name" value="PROTEASE HTPX"/>
    <property type="match status" value="1"/>
</dbReference>
<evidence type="ECO:0000256" key="11">
    <source>
        <dbReference type="RuleBase" id="RU003983"/>
    </source>
</evidence>
<dbReference type="GO" id="GO:0006508">
    <property type="term" value="P:proteolysis"/>
    <property type="evidence" value="ECO:0007669"/>
    <property type="project" value="UniProtKB-KW"/>
</dbReference>
<keyword evidence="6 11" id="KW-0378">Hydrolase</keyword>
<dbReference type="HOGENOM" id="CLU_038900_1_0_11"/>
<keyword evidence="5" id="KW-0479">Metal-binding</keyword>
<evidence type="ECO:0000256" key="3">
    <source>
        <dbReference type="ARBA" id="ARBA00022670"/>
    </source>
</evidence>
<name>C0E076_9CORY</name>
<keyword evidence="7 11" id="KW-0862">Zinc</keyword>
<evidence type="ECO:0000259" key="13">
    <source>
        <dbReference type="Pfam" id="PF01435"/>
    </source>
</evidence>
<dbReference type="EMBL" id="ACEB01000004">
    <property type="protein sequence ID" value="EEG27967.1"/>
    <property type="molecule type" value="Genomic_DNA"/>
</dbReference>
<organism evidence="14 15">
    <name type="scientific">Corynebacterium matruchotii ATCC 33806</name>
    <dbReference type="NCBI Taxonomy" id="566549"/>
    <lineage>
        <taxon>Bacteria</taxon>
        <taxon>Bacillati</taxon>
        <taxon>Actinomycetota</taxon>
        <taxon>Actinomycetes</taxon>
        <taxon>Mycobacteriales</taxon>
        <taxon>Corynebacteriaceae</taxon>
        <taxon>Corynebacterium</taxon>
    </lineage>
</organism>
<evidence type="ECO:0000313" key="15">
    <source>
        <dbReference type="Proteomes" id="UP000006247"/>
    </source>
</evidence>
<dbReference type="Pfam" id="PF01435">
    <property type="entry name" value="Peptidase_M48"/>
    <property type="match status" value="1"/>
</dbReference>
<keyword evidence="4 12" id="KW-0812">Transmembrane</keyword>
<dbReference type="InterPro" id="IPR001915">
    <property type="entry name" value="Peptidase_M48"/>
</dbReference>
<gene>
    <name evidence="14" type="ORF">CORMATOL_00376</name>
</gene>
<dbReference type="GO" id="GO:0005886">
    <property type="term" value="C:plasma membrane"/>
    <property type="evidence" value="ECO:0007669"/>
    <property type="project" value="UniProtKB-SubCell"/>
</dbReference>
<comment type="caution">
    <text evidence="14">The sequence shown here is derived from an EMBL/GenBank/DDBJ whole genome shotgun (WGS) entry which is preliminary data.</text>
</comment>
<feature type="domain" description="Peptidase M48" evidence="13">
    <location>
        <begin position="66"/>
        <end position="155"/>
    </location>
</feature>
<evidence type="ECO:0000256" key="6">
    <source>
        <dbReference type="ARBA" id="ARBA00022801"/>
    </source>
</evidence>
<evidence type="ECO:0000256" key="4">
    <source>
        <dbReference type="ARBA" id="ARBA00022692"/>
    </source>
</evidence>